<dbReference type="InterPro" id="IPR001578">
    <property type="entry name" value="Peptidase_C12_UCH"/>
</dbReference>
<dbReference type="InterPro" id="IPR016073">
    <property type="entry name" value="Skp1_comp_POZ"/>
</dbReference>
<dbReference type="PANTHER" id="PTHR10589:SF17">
    <property type="entry name" value="UBIQUITIN CARBOXYL-TERMINAL HYDROLASE"/>
    <property type="match status" value="1"/>
</dbReference>
<evidence type="ECO:0000259" key="4">
    <source>
        <dbReference type="PROSITE" id="PS52048"/>
    </source>
</evidence>
<dbReference type="InterPro" id="IPR038765">
    <property type="entry name" value="Papain-like_cys_pep_sf"/>
</dbReference>
<comment type="pathway">
    <text evidence="1">Protein modification; protein ubiquitination.</text>
</comment>
<reference evidence="5" key="1">
    <citation type="submission" date="2014-09" db="EMBL/GenBank/DDBJ databases">
        <authorList>
            <person name="Magalhaes I.L.F."/>
            <person name="Oliveira U."/>
            <person name="Santos F.R."/>
            <person name="Vidigal T.H.D.A."/>
            <person name="Brescovit A.D."/>
            <person name="Santos A.J."/>
        </authorList>
    </citation>
    <scope>NUCLEOTIDE SEQUENCE</scope>
    <source>
        <tissue evidence="5">Shoot tissue taken approximately 20 cm above the soil surface</tissue>
    </source>
</reference>
<evidence type="ECO:0000256" key="2">
    <source>
        <dbReference type="ARBA" id="ARBA00009326"/>
    </source>
</evidence>
<feature type="domain" description="UCH catalytic" evidence="4">
    <location>
        <begin position="1"/>
        <end position="96"/>
    </location>
</feature>
<dbReference type="Pfam" id="PF03931">
    <property type="entry name" value="Skp1_POZ"/>
    <property type="match status" value="1"/>
</dbReference>
<dbReference type="InterPro" id="IPR011333">
    <property type="entry name" value="SKP1/BTB/POZ_sf"/>
</dbReference>
<evidence type="ECO:0000313" key="5">
    <source>
        <dbReference type="EMBL" id="JAE23837.1"/>
    </source>
</evidence>
<dbReference type="GO" id="GO:0016579">
    <property type="term" value="P:protein deubiquitination"/>
    <property type="evidence" value="ECO:0007669"/>
    <property type="project" value="TreeGrafter"/>
</dbReference>
<dbReference type="PANTHER" id="PTHR10589">
    <property type="entry name" value="UBIQUITIN CARBOXYL-TERMINAL HYDROLASE"/>
    <property type="match status" value="1"/>
</dbReference>
<evidence type="ECO:0000256" key="3">
    <source>
        <dbReference type="PROSITE-ProRule" id="PRU01393"/>
    </source>
</evidence>
<evidence type="ECO:0000256" key="1">
    <source>
        <dbReference type="ARBA" id="ARBA00004906"/>
    </source>
</evidence>
<comment type="similarity">
    <text evidence="2 3">Belongs to the peptidase C12 family.</text>
</comment>
<dbReference type="SUPFAM" id="SSF54001">
    <property type="entry name" value="Cysteine proteinases"/>
    <property type="match status" value="1"/>
</dbReference>
<dbReference type="GO" id="GO:0006511">
    <property type="term" value="P:ubiquitin-dependent protein catabolic process"/>
    <property type="evidence" value="ECO:0007669"/>
    <property type="project" value="InterPro"/>
</dbReference>
<dbReference type="PROSITE" id="PS52048">
    <property type="entry name" value="UCH_DOMAIN"/>
    <property type="match status" value="1"/>
</dbReference>
<comment type="caution">
    <text evidence="3">Lacks conserved residue(s) required for the propagation of feature annotation.</text>
</comment>
<dbReference type="EMBL" id="GBRH01174059">
    <property type="protein sequence ID" value="JAE23837.1"/>
    <property type="molecule type" value="Transcribed_RNA"/>
</dbReference>
<reference evidence="5" key="2">
    <citation type="journal article" date="2015" name="Data Brief">
        <title>Shoot transcriptome of the giant reed, Arundo donax.</title>
        <authorList>
            <person name="Barrero R.A."/>
            <person name="Guerrero F.D."/>
            <person name="Moolhuijzen P."/>
            <person name="Goolsby J.A."/>
            <person name="Tidwell J."/>
            <person name="Bellgard S.E."/>
            <person name="Bellgard M.I."/>
        </authorList>
    </citation>
    <scope>NUCLEOTIDE SEQUENCE</scope>
    <source>
        <tissue evidence="5">Shoot tissue taken approximately 20 cm above the soil surface</tissue>
    </source>
</reference>
<sequence length="174" mass="18849">MDPVQHASFFDNAEMEDAYSASLIGDTDSNDDIQEHLVCFSCVDGELYELDGLKLKPISHGSSSTDTLLQGAAKVIKMRTAENPYSTSFKVMALSKILDPCSLASASASPSSGSKGKMKVTLLTSDGIEFEVDEDVVVQSQTLRLMIEDNSGIPTLLPNINSKIFSKVEYCKKL</sequence>
<dbReference type="GO" id="GO:0005737">
    <property type="term" value="C:cytoplasm"/>
    <property type="evidence" value="ECO:0007669"/>
    <property type="project" value="TreeGrafter"/>
</dbReference>
<name>A0A0A9GH77_ARUDO</name>
<accession>A0A0A9GH77</accession>
<proteinExistence type="inferred from homology"/>
<dbReference type="Pfam" id="PF01088">
    <property type="entry name" value="Peptidase_C12"/>
    <property type="match status" value="1"/>
</dbReference>
<dbReference type="AlphaFoldDB" id="A0A0A9GH77"/>
<dbReference type="GO" id="GO:0004843">
    <property type="term" value="F:cysteine-type deubiquitinase activity"/>
    <property type="evidence" value="ECO:0007669"/>
    <property type="project" value="InterPro"/>
</dbReference>
<dbReference type="Gene3D" id="3.30.710.10">
    <property type="entry name" value="Potassium Channel Kv1.1, Chain A"/>
    <property type="match status" value="1"/>
</dbReference>
<protein>
    <recommendedName>
        <fullName evidence="4">UCH catalytic domain-containing protein</fullName>
    </recommendedName>
</protein>
<dbReference type="SUPFAM" id="SSF54695">
    <property type="entry name" value="POZ domain"/>
    <property type="match status" value="1"/>
</dbReference>
<dbReference type="Gene3D" id="3.30.1490.420">
    <property type="entry name" value="Ubiquitin carboxyl-terminal hydrolase, domain 2"/>
    <property type="match status" value="1"/>
</dbReference>
<organism evidence="5">
    <name type="scientific">Arundo donax</name>
    <name type="common">Giant reed</name>
    <name type="synonym">Donax arundinaceus</name>
    <dbReference type="NCBI Taxonomy" id="35708"/>
    <lineage>
        <taxon>Eukaryota</taxon>
        <taxon>Viridiplantae</taxon>
        <taxon>Streptophyta</taxon>
        <taxon>Embryophyta</taxon>
        <taxon>Tracheophyta</taxon>
        <taxon>Spermatophyta</taxon>
        <taxon>Magnoliopsida</taxon>
        <taxon>Liliopsida</taxon>
        <taxon>Poales</taxon>
        <taxon>Poaceae</taxon>
        <taxon>PACMAD clade</taxon>
        <taxon>Arundinoideae</taxon>
        <taxon>Arundineae</taxon>
        <taxon>Arundo</taxon>
    </lineage>
</organism>